<dbReference type="Pfam" id="PF00291">
    <property type="entry name" value="PALP"/>
    <property type="match status" value="1"/>
</dbReference>
<dbReference type="Gene3D" id="3.30.70.260">
    <property type="match status" value="1"/>
</dbReference>
<dbReference type="Proteomes" id="UP000516105">
    <property type="component" value="Chromosome"/>
</dbReference>
<dbReference type="InterPro" id="IPR005789">
    <property type="entry name" value="Thr_deHydtase_catblc"/>
</dbReference>
<keyword evidence="3" id="KW-0663">Pyridoxal phosphate</keyword>
<organism evidence="7 8">
    <name type="scientific">Sphingomonas sediminicola</name>
    <dbReference type="NCBI Taxonomy" id="386874"/>
    <lineage>
        <taxon>Bacteria</taxon>
        <taxon>Pseudomonadati</taxon>
        <taxon>Pseudomonadota</taxon>
        <taxon>Alphaproteobacteria</taxon>
        <taxon>Sphingomonadales</taxon>
        <taxon>Sphingomonadaceae</taxon>
        <taxon>Sphingomonas</taxon>
    </lineage>
</organism>
<comment type="catalytic activity">
    <reaction evidence="5">
        <text>L-serine = pyruvate + NH4(+)</text>
        <dbReference type="Rhea" id="RHEA:19169"/>
        <dbReference type="ChEBI" id="CHEBI:15361"/>
        <dbReference type="ChEBI" id="CHEBI:28938"/>
        <dbReference type="ChEBI" id="CHEBI:33384"/>
        <dbReference type="EC" id="4.3.1.17"/>
    </reaction>
</comment>
<comment type="similarity">
    <text evidence="2">Belongs to the serine/threonine dehydratase family.</text>
</comment>
<dbReference type="GO" id="GO:0004794">
    <property type="term" value="F:threonine deaminase activity"/>
    <property type="evidence" value="ECO:0007669"/>
    <property type="project" value="UniProtKB-EC"/>
</dbReference>
<dbReference type="Pfam" id="PF01842">
    <property type="entry name" value="ACT"/>
    <property type="match status" value="1"/>
</dbReference>
<dbReference type="EC" id="4.3.1.19" evidence="7"/>
<dbReference type="PROSITE" id="PS51671">
    <property type="entry name" value="ACT"/>
    <property type="match status" value="1"/>
</dbReference>
<dbReference type="CDD" id="cd04886">
    <property type="entry name" value="ACT_ThrD-II-like"/>
    <property type="match status" value="1"/>
</dbReference>
<dbReference type="InterPro" id="IPR002912">
    <property type="entry name" value="ACT_dom"/>
</dbReference>
<dbReference type="InterPro" id="IPR044561">
    <property type="entry name" value="ACT_ThrD-II-like"/>
</dbReference>
<evidence type="ECO:0000256" key="1">
    <source>
        <dbReference type="ARBA" id="ARBA00001933"/>
    </source>
</evidence>
<comment type="cofactor">
    <cofactor evidence="1">
        <name>pyridoxal 5'-phosphate</name>
        <dbReference type="ChEBI" id="CHEBI:597326"/>
    </cofactor>
</comment>
<accession>A0ABX6T5W4</accession>
<dbReference type="Gene3D" id="3.40.50.1100">
    <property type="match status" value="2"/>
</dbReference>
<evidence type="ECO:0000313" key="7">
    <source>
        <dbReference type="EMBL" id="QNP45035.1"/>
    </source>
</evidence>
<feature type="domain" description="ACT" evidence="6">
    <location>
        <begin position="336"/>
        <end position="413"/>
    </location>
</feature>
<sequence length="413" mass="44006">MRPMLQASSVQPPTIDDIRAAAERIEGAVVRTPMLKSRTLSEIIGAEVWLKFENLQFTAAYKERGALNKLLQLTPEERARGVIAASAGNHAQAVAYHGKRLGIPVTIVMPVSTPTIKVTQTEGHGAKVILHGTSVDDAFVKARELEAEEGFVFIHAFDDRQIIAGQGTIALEMLEDAPGLDTLVIPIGGGGIMSGIGIAARALKPDIELIGVEAELYPSMKCSIEGCNMPSGGDTLAEGIAVKKPGELTSRILKDLGVEVRLVEERDLERAVAMLVAIEKSVVEGAGAAGLAAMLGDPKRYAGKKVGTVLCGGNIDTHLLANVLVRDLVRCGRIARLRVAAQDRPGALAAITAKFHEAGVNIIEINHSRIFTRLPAKDTVIEVECEARDAEAIDDVVKRLESAGFDVERASLD</sequence>
<dbReference type="InterPro" id="IPR001926">
    <property type="entry name" value="TrpB-like_PALP"/>
</dbReference>
<evidence type="ECO:0000256" key="3">
    <source>
        <dbReference type="ARBA" id="ARBA00022898"/>
    </source>
</evidence>
<dbReference type="RefSeq" id="WP_187707991.1">
    <property type="nucleotide sequence ID" value="NZ_CP060782.1"/>
</dbReference>
<gene>
    <name evidence="7" type="ORF">H9L14_10050</name>
</gene>
<dbReference type="CDD" id="cd01562">
    <property type="entry name" value="Thr-dehyd"/>
    <property type="match status" value="1"/>
</dbReference>
<dbReference type="NCBIfam" id="NF005600">
    <property type="entry name" value="PRK07334.1"/>
    <property type="match status" value="1"/>
</dbReference>
<dbReference type="InterPro" id="IPR036052">
    <property type="entry name" value="TrpB-like_PALP_sf"/>
</dbReference>
<dbReference type="EMBL" id="CP060782">
    <property type="protein sequence ID" value="QNP45035.1"/>
    <property type="molecule type" value="Genomic_DNA"/>
</dbReference>
<name>A0ABX6T5W4_9SPHN</name>
<proteinExistence type="inferred from homology"/>
<dbReference type="PANTHER" id="PTHR48078">
    <property type="entry name" value="THREONINE DEHYDRATASE, MITOCHONDRIAL-RELATED"/>
    <property type="match status" value="1"/>
</dbReference>
<evidence type="ECO:0000256" key="2">
    <source>
        <dbReference type="ARBA" id="ARBA00010869"/>
    </source>
</evidence>
<dbReference type="SUPFAM" id="SSF53686">
    <property type="entry name" value="Tryptophan synthase beta subunit-like PLP-dependent enzymes"/>
    <property type="match status" value="1"/>
</dbReference>
<protein>
    <submittedName>
        <fullName evidence="7">Threonine ammonia-lyase</fullName>
        <ecNumber evidence="7">4.3.1.19</ecNumber>
    </submittedName>
</protein>
<evidence type="ECO:0000256" key="4">
    <source>
        <dbReference type="ARBA" id="ARBA00023239"/>
    </source>
</evidence>
<keyword evidence="8" id="KW-1185">Reference proteome</keyword>
<keyword evidence="4 7" id="KW-0456">Lyase</keyword>
<dbReference type="NCBIfam" id="TIGR01127">
    <property type="entry name" value="ilvA_1Cterm"/>
    <property type="match status" value="1"/>
</dbReference>
<reference evidence="7 8" key="1">
    <citation type="submission" date="2020-08" db="EMBL/GenBank/DDBJ databases">
        <title>Genome sequence of Sphingomonas sediminicola KACC 15039T.</title>
        <authorList>
            <person name="Hyun D.-W."/>
            <person name="Bae J.-W."/>
        </authorList>
    </citation>
    <scope>NUCLEOTIDE SEQUENCE [LARGE SCALE GENOMIC DNA]</scope>
    <source>
        <strain evidence="7 8">KACC 15039</strain>
    </source>
</reference>
<dbReference type="PANTHER" id="PTHR48078:SF6">
    <property type="entry name" value="L-THREONINE DEHYDRATASE CATABOLIC TDCB"/>
    <property type="match status" value="1"/>
</dbReference>
<evidence type="ECO:0000313" key="8">
    <source>
        <dbReference type="Proteomes" id="UP000516105"/>
    </source>
</evidence>
<evidence type="ECO:0000259" key="6">
    <source>
        <dbReference type="PROSITE" id="PS51671"/>
    </source>
</evidence>
<dbReference type="InterPro" id="IPR050147">
    <property type="entry name" value="Ser/Thr_Dehydratase"/>
</dbReference>
<evidence type="ECO:0000256" key="5">
    <source>
        <dbReference type="ARBA" id="ARBA00049406"/>
    </source>
</evidence>